<keyword evidence="2" id="KW-1185">Reference proteome</keyword>
<dbReference type="AlphaFoldDB" id="Q0FP85"/>
<organism evidence="1 2">
    <name type="scientific">Salipiger bermudensis (strain DSM 26914 / JCM 13377 / KCTC 12554 / HTCC2601)</name>
    <name type="common">Pelagibaca bermudensis</name>
    <dbReference type="NCBI Taxonomy" id="314265"/>
    <lineage>
        <taxon>Bacteria</taxon>
        <taxon>Pseudomonadati</taxon>
        <taxon>Pseudomonadota</taxon>
        <taxon>Alphaproteobacteria</taxon>
        <taxon>Rhodobacterales</taxon>
        <taxon>Roseobacteraceae</taxon>
        <taxon>Salipiger</taxon>
    </lineage>
</organism>
<dbReference type="Pfam" id="PF06041">
    <property type="entry name" value="DUF924"/>
    <property type="match status" value="1"/>
</dbReference>
<dbReference type="EMBL" id="AATQ01000019">
    <property type="protein sequence ID" value="EAU45974.1"/>
    <property type="molecule type" value="Genomic_DNA"/>
</dbReference>
<reference evidence="1 2" key="1">
    <citation type="journal article" date="2010" name="J. Bacteriol.">
        <title>Genome sequences of Pelagibaca bermudensis HTCC2601T and Maritimibacter alkaliphilus HTCC2654T, the type strains of two marine Roseobacter genera.</title>
        <authorList>
            <person name="Thrash J.C."/>
            <person name="Cho J.C."/>
            <person name="Ferriera S."/>
            <person name="Johnson J."/>
            <person name="Vergin K.L."/>
            <person name="Giovannoni S.J."/>
        </authorList>
    </citation>
    <scope>NUCLEOTIDE SEQUENCE [LARGE SCALE GENOMIC DNA]</scope>
    <source>
        <strain evidence="2">DSM 26914 / JCM 13377 / KCTC 12554 / HTCC2601</strain>
    </source>
</reference>
<dbReference type="Gene3D" id="1.20.58.320">
    <property type="entry name" value="TPR-like"/>
    <property type="match status" value="1"/>
</dbReference>
<protein>
    <recommendedName>
        <fullName evidence="3">DUF924 domain-containing protein</fullName>
    </recommendedName>
</protein>
<dbReference type="Proteomes" id="UP000006230">
    <property type="component" value="Unassembled WGS sequence"/>
</dbReference>
<proteinExistence type="predicted"/>
<name>Q0FP85_SALBH</name>
<sequence length="207" mass="23723">MTLEQGRGEKEHVAMKGPEEILTFWLDEVGEERWYAQDEALDARVRDQFEETWEAAMEGRFGLWLTYPSGALAYIVLLDQFPRNMFRGDGRAFASDEIAMAAAKQAIWRGWDLKIDEPARQFFYLPLMHSENLCDQDRCIRLMKERMPETGASNLLHARAHREVIRDFGRFPTRNAALERASTAAEKAYVEAGGYGTTIRKLQAEAA</sequence>
<gene>
    <name evidence="1" type="ORF">R2601_26911</name>
</gene>
<comment type="caution">
    <text evidence="1">The sequence shown here is derived from an EMBL/GenBank/DDBJ whole genome shotgun (WGS) entry which is preliminary data.</text>
</comment>
<dbReference type="eggNOG" id="COG3803">
    <property type="taxonomic scope" value="Bacteria"/>
</dbReference>
<evidence type="ECO:0000313" key="1">
    <source>
        <dbReference type="EMBL" id="EAU45974.1"/>
    </source>
</evidence>
<evidence type="ECO:0000313" key="2">
    <source>
        <dbReference type="Proteomes" id="UP000006230"/>
    </source>
</evidence>
<accession>Q0FP85</accession>
<dbReference type="InterPro" id="IPR010323">
    <property type="entry name" value="DUF924"/>
</dbReference>
<evidence type="ECO:0008006" key="3">
    <source>
        <dbReference type="Google" id="ProtNLM"/>
    </source>
</evidence>
<dbReference type="SUPFAM" id="SSF48452">
    <property type="entry name" value="TPR-like"/>
    <property type="match status" value="1"/>
</dbReference>
<dbReference type="Gene3D" id="1.25.40.10">
    <property type="entry name" value="Tetratricopeptide repeat domain"/>
    <property type="match status" value="1"/>
</dbReference>
<dbReference type="HOGENOM" id="CLU_065010_2_0_5"/>
<dbReference type="STRING" id="314265.R2601_26911"/>
<dbReference type="InterPro" id="IPR011990">
    <property type="entry name" value="TPR-like_helical_dom_sf"/>
</dbReference>